<organism evidence="1 2">
    <name type="scientific">Cetraspora pellucida</name>
    <dbReference type="NCBI Taxonomy" id="1433469"/>
    <lineage>
        <taxon>Eukaryota</taxon>
        <taxon>Fungi</taxon>
        <taxon>Fungi incertae sedis</taxon>
        <taxon>Mucoromycota</taxon>
        <taxon>Glomeromycotina</taxon>
        <taxon>Glomeromycetes</taxon>
        <taxon>Diversisporales</taxon>
        <taxon>Gigasporaceae</taxon>
        <taxon>Cetraspora</taxon>
    </lineage>
</organism>
<name>A0A9N9KEI9_9GLOM</name>
<sequence length="49" mass="5583">GENSNDRRRDSSIKIDLYLPNLPDIAEMADIAEGADLVHRIDRTDMLEK</sequence>
<gene>
    <name evidence="1" type="ORF">CPELLU_LOCUS20208</name>
</gene>
<dbReference type="AlphaFoldDB" id="A0A9N9KEI9"/>
<dbReference type="Proteomes" id="UP000789759">
    <property type="component" value="Unassembled WGS sequence"/>
</dbReference>
<evidence type="ECO:0000313" key="2">
    <source>
        <dbReference type="Proteomes" id="UP000789759"/>
    </source>
</evidence>
<evidence type="ECO:0000313" key="1">
    <source>
        <dbReference type="EMBL" id="CAG8826426.1"/>
    </source>
</evidence>
<feature type="non-terminal residue" evidence="1">
    <location>
        <position position="1"/>
    </location>
</feature>
<feature type="non-terminal residue" evidence="1">
    <location>
        <position position="49"/>
    </location>
</feature>
<dbReference type="EMBL" id="CAJVQA010057367">
    <property type="protein sequence ID" value="CAG8826426.1"/>
    <property type="molecule type" value="Genomic_DNA"/>
</dbReference>
<protein>
    <submittedName>
        <fullName evidence="1">17419_t:CDS:1</fullName>
    </submittedName>
</protein>
<comment type="caution">
    <text evidence="1">The sequence shown here is derived from an EMBL/GenBank/DDBJ whole genome shotgun (WGS) entry which is preliminary data.</text>
</comment>
<proteinExistence type="predicted"/>
<keyword evidence="2" id="KW-1185">Reference proteome</keyword>
<reference evidence="1" key="1">
    <citation type="submission" date="2021-06" db="EMBL/GenBank/DDBJ databases">
        <authorList>
            <person name="Kallberg Y."/>
            <person name="Tangrot J."/>
            <person name="Rosling A."/>
        </authorList>
    </citation>
    <scope>NUCLEOTIDE SEQUENCE</scope>
    <source>
        <strain evidence="1">FL966</strain>
    </source>
</reference>
<accession>A0A9N9KEI9</accession>